<dbReference type="Pfam" id="PF21783">
    <property type="entry name" value="YNCE"/>
    <property type="match status" value="1"/>
</dbReference>
<dbReference type="PANTHER" id="PTHR47197">
    <property type="entry name" value="PROTEIN NIRF"/>
    <property type="match status" value="1"/>
</dbReference>
<dbReference type="NCBIfam" id="TIGR02276">
    <property type="entry name" value="beta_rpt_yvtn"/>
    <property type="match status" value="2"/>
</dbReference>
<evidence type="ECO:0000313" key="5">
    <source>
        <dbReference type="Proteomes" id="UP001160334"/>
    </source>
</evidence>
<organism evidence="4 5">
    <name type="scientific">Prescottella agglutinans</name>
    <dbReference type="NCBI Taxonomy" id="1644129"/>
    <lineage>
        <taxon>Bacteria</taxon>
        <taxon>Bacillati</taxon>
        <taxon>Actinomycetota</taxon>
        <taxon>Actinomycetes</taxon>
        <taxon>Mycobacteriales</taxon>
        <taxon>Nocardiaceae</taxon>
        <taxon>Prescottella</taxon>
    </lineage>
</organism>
<evidence type="ECO:0000256" key="2">
    <source>
        <dbReference type="SAM" id="MobiDB-lite"/>
    </source>
</evidence>
<dbReference type="PANTHER" id="PTHR47197:SF3">
    <property type="entry name" value="DIHYDRO-HEME D1 DEHYDROGENASE"/>
    <property type="match status" value="1"/>
</dbReference>
<name>A0ABT6MLU8_9NOCA</name>
<evidence type="ECO:0000259" key="3">
    <source>
        <dbReference type="Pfam" id="PF21783"/>
    </source>
</evidence>
<feature type="compositionally biased region" description="Basic residues" evidence="2">
    <location>
        <begin position="150"/>
        <end position="163"/>
    </location>
</feature>
<sequence>MTATVPVGSGSTGVAITPNGARAYVTNMYTNSVSVIDTATNTVTDTVPVGEQPRGVAITPNGARAYVTNGYGNSVSVIDTATNTVTDTVPVGSAPNGVAITPNGARAYITNQSGASVSVLAIDGAPTTAPTLTGTPPRRGRRSALPPRLNSHRTTRPHRRRAPARSDPDPQRCAVRNPHHQWAIHVHRDRHQRSQPQRHAPHCPRRHRLFDTVDRVARQPRFLNPTG</sequence>
<keyword evidence="5" id="KW-1185">Reference proteome</keyword>
<dbReference type="InterPro" id="IPR011964">
    <property type="entry name" value="YVTN_b-propeller_repeat"/>
</dbReference>
<evidence type="ECO:0000256" key="1">
    <source>
        <dbReference type="ARBA" id="ARBA00022729"/>
    </source>
</evidence>
<feature type="domain" description="YNCE-like beta-propeller" evidence="3">
    <location>
        <begin position="18"/>
        <end position="99"/>
    </location>
</feature>
<dbReference type="RefSeq" id="WP_280764073.1">
    <property type="nucleotide sequence ID" value="NZ_JARXVC010000030.1"/>
</dbReference>
<dbReference type="Gene3D" id="2.130.10.10">
    <property type="entry name" value="YVTN repeat-like/Quinoprotein amine dehydrogenase"/>
    <property type="match status" value="1"/>
</dbReference>
<protein>
    <submittedName>
        <fullName evidence="4">YVTN family beta-propeller protein</fullName>
    </submittedName>
</protein>
<dbReference type="InterPro" id="IPR015943">
    <property type="entry name" value="WD40/YVTN_repeat-like_dom_sf"/>
</dbReference>
<accession>A0ABT6MLU8</accession>
<dbReference type="InterPro" id="IPR011045">
    <property type="entry name" value="N2O_reductase_N"/>
</dbReference>
<dbReference type="EMBL" id="JARXVC010000030">
    <property type="protein sequence ID" value="MDH6284901.1"/>
    <property type="molecule type" value="Genomic_DNA"/>
</dbReference>
<reference evidence="4 5" key="1">
    <citation type="submission" date="2023-04" db="EMBL/GenBank/DDBJ databases">
        <title>Forest soil microbial communities from Buena Vista Peninsula, Colon Province, Panama.</title>
        <authorList>
            <person name="Bouskill N."/>
        </authorList>
    </citation>
    <scope>NUCLEOTIDE SEQUENCE [LARGE SCALE GENOMIC DNA]</scope>
    <source>
        <strain evidence="4 5">CFH S0262</strain>
    </source>
</reference>
<dbReference type="InterPro" id="IPR051200">
    <property type="entry name" value="Host-pathogen_enzymatic-act"/>
</dbReference>
<dbReference type="InterPro" id="IPR048433">
    <property type="entry name" value="YNCE-like_beta-prop"/>
</dbReference>
<comment type="caution">
    <text evidence="4">The sequence shown here is derived from an EMBL/GenBank/DDBJ whole genome shotgun (WGS) entry which is preliminary data.</text>
</comment>
<feature type="compositionally biased region" description="Low complexity" evidence="2">
    <location>
        <begin position="127"/>
        <end position="137"/>
    </location>
</feature>
<keyword evidence="1" id="KW-0732">Signal</keyword>
<gene>
    <name evidence="4" type="ORF">M2280_006165</name>
</gene>
<proteinExistence type="predicted"/>
<feature type="region of interest" description="Disordered" evidence="2">
    <location>
        <begin position="127"/>
        <end position="174"/>
    </location>
</feature>
<dbReference type="SUPFAM" id="SSF50974">
    <property type="entry name" value="Nitrous oxide reductase, N-terminal domain"/>
    <property type="match status" value="1"/>
</dbReference>
<evidence type="ECO:0000313" key="4">
    <source>
        <dbReference type="EMBL" id="MDH6284901.1"/>
    </source>
</evidence>
<dbReference type="Proteomes" id="UP001160334">
    <property type="component" value="Unassembled WGS sequence"/>
</dbReference>